<proteinExistence type="predicted"/>
<protein>
    <submittedName>
        <fullName evidence="2">Zinc-binding dehydrogenase</fullName>
        <ecNumber evidence="2">1.1.1.1</ecNumber>
    </submittedName>
</protein>
<dbReference type="InterPro" id="IPR011032">
    <property type="entry name" value="GroES-like_sf"/>
</dbReference>
<dbReference type="Pfam" id="PF00107">
    <property type="entry name" value="ADH_zinc_N"/>
    <property type="match status" value="1"/>
</dbReference>
<dbReference type="EC" id="1.1.1.1" evidence="2"/>
<dbReference type="InterPro" id="IPR052711">
    <property type="entry name" value="Zinc_ADH-like"/>
</dbReference>
<evidence type="ECO:0000313" key="2">
    <source>
        <dbReference type="EMBL" id="CNF09913.1"/>
    </source>
</evidence>
<dbReference type="Proteomes" id="UP000045824">
    <property type="component" value="Unassembled WGS sequence"/>
</dbReference>
<keyword evidence="2" id="KW-0560">Oxidoreductase</keyword>
<dbReference type="SUPFAM" id="SSF51735">
    <property type="entry name" value="NAD(P)-binding Rossmann-fold domains"/>
    <property type="match status" value="1"/>
</dbReference>
<dbReference type="InterPro" id="IPR020843">
    <property type="entry name" value="ER"/>
</dbReference>
<organism evidence="2 3">
    <name type="scientific">Yersinia kristensenii</name>
    <dbReference type="NCBI Taxonomy" id="28152"/>
    <lineage>
        <taxon>Bacteria</taxon>
        <taxon>Pseudomonadati</taxon>
        <taxon>Pseudomonadota</taxon>
        <taxon>Gammaproteobacteria</taxon>
        <taxon>Enterobacterales</taxon>
        <taxon>Yersiniaceae</taxon>
        <taxon>Yersinia</taxon>
    </lineage>
</organism>
<evidence type="ECO:0000313" key="3">
    <source>
        <dbReference type="Proteomes" id="UP000045824"/>
    </source>
</evidence>
<name>A0A0T9LNB3_YERKR</name>
<feature type="domain" description="Enoyl reductase (ER)" evidence="1">
    <location>
        <begin position="10"/>
        <end position="335"/>
    </location>
</feature>
<sequence length="340" mass="36426">MYAYQFNTAGTDTKFTLVEKSIPEPGPTEVRVRIEAVSLNYRDLIMADLASAGSLPRDRIPGSDAAGIIDALGANVDSYQLGERVMVSYFLDWLDGPFRSQYMPSSLGGDATDGVFAEYIVVPAAALVSIPDSLSFIEAATLPCAAVTAWHGLVVRAGLNNKDTIVIPGTGGVALFALQIAKAFGAQSIVLSSTEDKLKQAYTLGAAIGINYKKTPEWEHEVLAKTDGQGASLVLELGGADTIQQSLDSLAAGGRIVQVGVLTGFSARPNMDRLQSLNADILGIVVGSKQHLVQVAEFYKEHKLHPVIDQVFSFKELNQAFAHMRDKGHVGKIVVQVREH</sequence>
<reference evidence="2 3" key="1">
    <citation type="submission" date="2015-03" db="EMBL/GenBank/DDBJ databases">
        <authorList>
            <person name="Murphy D."/>
        </authorList>
    </citation>
    <scope>NUCLEOTIDE SEQUENCE [LARGE SCALE GENOMIC DNA]</scope>
    <source>
        <strain evidence="2 3">FCF326</strain>
    </source>
</reference>
<dbReference type="SMART" id="SM00829">
    <property type="entry name" value="PKS_ER"/>
    <property type="match status" value="1"/>
</dbReference>
<dbReference type="PANTHER" id="PTHR45033">
    <property type="match status" value="1"/>
</dbReference>
<dbReference type="Gene3D" id="3.40.50.720">
    <property type="entry name" value="NAD(P)-binding Rossmann-like Domain"/>
    <property type="match status" value="1"/>
</dbReference>
<dbReference type="RefSeq" id="WP_050119828.1">
    <property type="nucleotide sequence ID" value="NZ_CABHXR010000061.1"/>
</dbReference>
<dbReference type="Gene3D" id="3.90.180.10">
    <property type="entry name" value="Medium-chain alcohol dehydrogenases, catalytic domain"/>
    <property type="match status" value="1"/>
</dbReference>
<evidence type="ECO:0000259" key="1">
    <source>
        <dbReference type="SMART" id="SM00829"/>
    </source>
</evidence>
<dbReference type="CDD" id="cd08276">
    <property type="entry name" value="MDR7"/>
    <property type="match status" value="1"/>
</dbReference>
<dbReference type="InterPro" id="IPR013154">
    <property type="entry name" value="ADH-like_N"/>
</dbReference>
<dbReference type="SUPFAM" id="SSF50129">
    <property type="entry name" value="GroES-like"/>
    <property type="match status" value="1"/>
</dbReference>
<dbReference type="PANTHER" id="PTHR45033:SF2">
    <property type="entry name" value="ZINC-TYPE ALCOHOL DEHYDROGENASE-LIKE PROTEIN C1773.06C"/>
    <property type="match status" value="1"/>
</dbReference>
<dbReference type="GO" id="GO:0004022">
    <property type="term" value="F:alcohol dehydrogenase (NAD+) activity"/>
    <property type="evidence" value="ECO:0007669"/>
    <property type="project" value="UniProtKB-EC"/>
</dbReference>
<dbReference type="Pfam" id="PF08240">
    <property type="entry name" value="ADH_N"/>
    <property type="match status" value="1"/>
</dbReference>
<dbReference type="EMBL" id="CPYI01000013">
    <property type="protein sequence ID" value="CNF09913.1"/>
    <property type="molecule type" value="Genomic_DNA"/>
</dbReference>
<dbReference type="InterPro" id="IPR013149">
    <property type="entry name" value="ADH-like_C"/>
</dbReference>
<dbReference type="AlphaFoldDB" id="A0A0T9LNB3"/>
<dbReference type="InterPro" id="IPR036291">
    <property type="entry name" value="NAD(P)-bd_dom_sf"/>
</dbReference>
<accession>A0A0T9LNB3</accession>
<gene>
    <name evidence="2" type="primary">qor2_3</name>
    <name evidence="2" type="ORF">ERS008491_03045</name>
</gene>